<comment type="pathway">
    <text evidence="7">Bacterial outer membrane biogenesis; LPS lipid A biosynthesis.</text>
</comment>
<dbReference type="NCBIfam" id="TIGR01853">
    <property type="entry name" value="lipid_A_lpxD"/>
    <property type="match status" value="1"/>
</dbReference>
<dbReference type="UniPathway" id="UPA00973"/>
<evidence type="ECO:0000259" key="8">
    <source>
        <dbReference type="Pfam" id="PF04613"/>
    </source>
</evidence>
<dbReference type="InterPro" id="IPR007691">
    <property type="entry name" value="LpxD"/>
</dbReference>
<reference evidence="9 10" key="1">
    <citation type="submission" date="2019-07" db="EMBL/GenBank/DDBJ databases">
        <title>Reinekea sp. strain SSH23 genome sequencing and assembly.</title>
        <authorList>
            <person name="Kim I."/>
        </authorList>
    </citation>
    <scope>NUCLEOTIDE SEQUENCE [LARGE SCALE GENOMIC DNA]</scope>
    <source>
        <strain evidence="9 10">SSH23</strain>
    </source>
</reference>
<dbReference type="SUPFAM" id="SSF51161">
    <property type="entry name" value="Trimeric LpxA-like enzymes"/>
    <property type="match status" value="1"/>
</dbReference>
<evidence type="ECO:0000256" key="2">
    <source>
        <dbReference type="ARBA" id="ARBA00022556"/>
    </source>
</evidence>
<dbReference type="InterPro" id="IPR018357">
    <property type="entry name" value="Hexapep_transf_CS"/>
</dbReference>
<keyword evidence="4 7" id="KW-0677">Repeat</keyword>
<keyword evidence="5 7" id="KW-0443">Lipid metabolism</keyword>
<dbReference type="Gene3D" id="2.160.10.10">
    <property type="entry name" value="Hexapeptide repeat proteins"/>
    <property type="match status" value="1"/>
</dbReference>
<dbReference type="GO" id="GO:0016020">
    <property type="term" value="C:membrane"/>
    <property type="evidence" value="ECO:0007669"/>
    <property type="project" value="GOC"/>
</dbReference>
<feature type="domain" description="UDP-3-O-[3-hydroxymyristoyl] glucosamine N-acyltransferase non-repeat region" evidence="8">
    <location>
        <begin position="24"/>
        <end position="92"/>
    </location>
</feature>
<comment type="subunit">
    <text evidence="7">Homotrimer.</text>
</comment>
<dbReference type="PANTHER" id="PTHR43378:SF2">
    <property type="entry name" value="UDP-3-O-ACYLGLUCOSAMINE N-ACYLTRANSFERASE 1, MITOCHONDRIAL-RELATED"/>
    <property type="match status" value="1"/>
</dbReference>
<keyword evidence="1 7" id="KW-0444">Lipid biosynthesis</keyword>
<keyword evidence="10" id="KW-1185">Reference proteome</keyword>
<comment type="catalytic activity">
    <reaction evidence="7">
        <text>a UDP-3-O-[(3R)-3-hydroxyacyl]-alpha-D-glucosamine + a (3R)-hydroxyacyl-[ACP] = a UDP-2-N,3-O-bis[(3R)-3-hydroxyacyl]-alpha-D-glucosamine + holo-[ACP] + H(+)</text>
        <dbReference type="Rhea" id="RHEA:53836"/>
        <dbReference type="Rhea" id="RHEA-COMP:9685"/>
        <dbReference type="Rhea" id="RHEA-COMP:9945"/>
        <dbReference type="ChEBI" id="CHEBI:15378"/>
        <dbReference type="ChEBI" id="CHEBI:64479"/>
        <dbReference type="ChEBI" id="CHEBI:78827"/>
        <dbReference type="ChEBI" id="CHEBI:137740"/>
        <dbReference type="ChEBI" id="CHEBI:137748"/>
        <dbReference type="EC" id="2.3.1.191"/>
    </reaction>
</comment>
<keyword evidence="2 7" id="KW-0441">Lipid A biosynthesis</keyword>
<dbReference type="Gene3D" id="3.40.1390.10">
    <property type="entry name" value="MurE/MurF, N-terminal domain"/>
    <property type="match status" value="1"/>
</dbReference>
<dbReference type="HAMAP" id="MF_00523">
    <property type="entry name" value="LpxD"/>
    <property type="match status" value="1"/>
</dbReference>
<comment type="caution">
    <text evidence="9">The sequence shown here is derived from an EMBL/GenBank/DDBJ whole genome shotgun (WGS) entry which is preliminary data.</text>
</comment>
<dbReference type="EC" id="2.3.1.191" evidence="7"/>
<proteinExistence type="inferred from homology"/>
<dbReference type="Pfam" id="PF04613">
    <property type="entry name" value="LpxD"/>
    <property type="match status" value="1"/>
</dbReference>
<evidence type="ECO:0000256" key="7">
    <source>
        <dbReference type="HAMAP-Rule" id="MF_00523"/>
    </source>
</evidence>
<dbReference type="AlphaFoldDB" id="A0A5C8Z9L2"/>
<dbReference type="GO" id="GO:0103118">
    <property type="term" value="F:UDP-3-O-[(3R)-3-hydroxyacyl]-glucosamine N-acyltransferase activity"/>
    <property type="evidence" value="ECO:0007669"/>
    <property type="project" value="UniProtKB-EC"/>
</dbReference>
<evidence type="ECO:0000256" key="6">
    <source>
        <dbReference type="ARBA" id="ARBA00023315"/>
    </source>
</evidence>
<evidence type="ECO:0000313" key="9">
    <source>
        <dbReference type="EMBL" id="TXR54074.1"/>
    </source>
</evidence>
<name>A0A5C8Z9L2_9GAMM</name>
<dbReference type="Pfam" id="PF14602">
    <property type="entry name" value="Hexapep_2"/>
    <property type="match status" value="1"/>
</dbReference>
<evidence type="ECO:0000256" key="3">
    <source>
        <dbReference type="ARBA" id="ARBA00022679"/>
    </source>
</evidence>
<protein>
    <recommendedName>
        <fullName evidence="7">UDP-3-O-acylglucosamine N-acyltransferase</fullName>
        <ecNumber evidence="7">2.3.1.191</ecNumber>
    </recommendedName>
</protein>
<dbReference type="InterPro" id="IPR020573">
    <property type="entry name" value="UDP_GlcNAc_AcTrfase_non-rep"/>
</dbReference>
<gene>
    <name evidence="7 9" type="primary">lpxD</name>
    <name evidence="9" type="ORF">FME95_05930</name>
</gene>
<dbReference type="Pfam" id="PF00132">
    <property type="entry name" value="Hexapep"/>
    <property type="match status" value="1"/>
</dbReference>
<evidence type="ECO:0000256" key="5">
    <source>
        <dbReference type="ARBA" id="ARBA00023098"/>
    </source>
</evidence>
<dbReference type="InterPro" id="IPR001451">
    <property type="entry name" value="Hexapep"/>
</dbReference>
<evidence type="ECO:0000313" key="10">
    <source>
        <dbReference type="Proteomes" id="UP000321764"/>
    </source>
</evidence>
<keyword evidence="6 7" id="KW-0012">Acyltransferase</keyword>
<accession>A0A5C8Z9L2</accession>
<evidence type="ECO:0000256" key="1">
    <source>
        <dbReference type="ARBA" id="ARBA00022516"/>
    </source>
</evidence>
<dbReference type="OrthoDB" id="9784739at2"/>
<sequence>MINLKTIAAELDLLNELNEAQLALSIRSLAPLDSAKSGDISFLSSKKYRRVLSETKASAVLLSEADAEFCPADCVALVVKDPYLSYAIISHLFSTESAIEPIIHPTAQVDASVSLGENVAIGAYAVIEPGAKIGDNAIIGAHCFIGEHSEVGARTRLHHRVTLAHHCVLGNDCQVFSGAVIGSDGFGYAPTETGWHAIAQIGRVLVGDRVEIGANTTVDRGAIDDTIIEHDVILDNQIMIGHNVKIGAKSVLVAQVGVAGSTSIGKNCTIGGQSGFAGHLEIADNSFFAGQSMVTKGTKQGGYYASGIPAQDGNEWRKMVARIRQLDKLSERVKELEAQLSQDS</sequence>
<feature type="active site" description="Proton acceptor" evidence="7">
    <location>
        <position position="242"/>
    </location>
</feature>
<dbReference type="GO" id="GO:0009245">
    <property type="term" value="P:lipid A biosynthetic process"/>
    <property type="evidence" value="ECO:0007669"/>
    <property type="project" value="UniProtKB-UniRule"/>
</dbReference>
<dbReference type="EMBL" id="VKAD01000001">
    <property type="protein sequence ID" value="TXR54074.1"/>
    <property type="molecule type" value="Genomic_DNA"/>
</dbReference>
<evidence type="ECO:0000256" key="4">
    <source>
        <dbReference type="ARBA" id="ARBA00022737"/>
    </source>
</evidence>
<dbReference type="NCBIfam" id="NF002060">
    <property type="entry name" value="PRK00892.1"/>
    <property type="match status" value="1"/>
</dbReference>
<dbReference type="PROSITE" id="PS00101">
    <property type="entry name" value="HEXAPEP_TRANSFERASES"/>
    <property type="match status" value="1"/>
</dbReference>
<dbReference type="Gene3D" id="1.20.5.170">
    <property type="match status" value="1"/>
</dbReference>
<dbReference type="GO" id="GO:0016410">
    <property type="term" value="F:N-acyltransferase activity"/>
    <property type="evidence" value="ECO:0007669"/>
    <property type="project" value="InterPro"/>
</dbReference>
<keyword evidence="3 7" id="KW-0808">Transferase</keyword>
<comment type="function">
    <text evidence="7">Catalyzes the N-acylation of UDP-3-O-acylglucosamine using 3-hydroxyacyl-ACP as the acyl donor. Is involved in the biosynthesis of lipid A, a phosphorylated glycolipid that anchors the lipopolysaccharide to the outer membrane of the cell.</text>
</comment>
<organism evidence="9 10">
    <name type="scientific">Reinekea thalattae</name>
    <dbReference type="NCBI Taxonomy" id="2593301"/>
    <lineage>
        <taxon>Bacteria</taxon>
        <taxon>Pseudomonadati</taxon>
        <taxon>Pseudomonadota</taxon>
        <taxon>Gammaproteobacteria</taxon>
        <taxon>Oceanospirillales</taxon>
        <taxon>Saccharospirillaceae</taxon>
        <taxon>Reinekea</taxon>
    </lineage>
</organism>
<dbReference type="InterPro" id="IPR011004">
    <property type="entry name" value="Trimer_LpxA-like_sf"/>
</dbReference>
<dbReference type="RefSeq" id="WP_147713473.1">
    <property type="nucleotide sequence ID" value="NZ_VKAD01000001.1"/>
</dbReference>
<comment type="similarity">
    <text evidence="7">Belongs to the transferase hexapeptide repeat family. LpxD subfamily.</text>
</comment>
<dbReference type="CDD" id="cd03352">
    <property type="entry name" value="LbH_LpxD"/>
    <property type="match status" value="1"/>
</dbReference>
<dbReference type="PANTHER" id="PTHR43378">
    <property type="entry name" value="UDP-3-O-ACYLGLUCOSAMINE N-ACYLTRANSFERASE"/>
    <property type="match status" value="1"/>
</dbReference>
<dbReference type="Proteomes" id="UP000321764">
    <property type="component" value="Unassembled WGS sequence"/>
</dbReference>